<dbReference type="AlphaFoldDB" id="A0A381U6L8"/>
<dbReference type="Gene3D" id="1.10.510.10">
    <property type="entry name" value="Transferase(Phosphotransferase) domain 1"/>
    <property type="match status" value="1"/>
</dbReference>
<evidence type="ECO:0000256" key="3">
    <source>
        <dbReference type="ARBA" id="ARBA00022777"/>
    </source>
</evidence>
<dbReference type="Pfam" id="PF00069">
    <property type="entry name" value="Pkinase"/>
    <property type="match status" value="1"/>
</dbReference>
<dbReference type="PROSITE" id="PS50011">
    <property type="entry name" value="PROTEIN_KINASE_DOM"/>
    <property type="match status" value="1"/>
</dbReference>
<keyword evidence="4" id="KW-0067">ATP-binding</keyword>
<dbReference type="GO" id="GO:0004674">
    <property type="term" value="F:protein serine/threonine kinase activity"/>
    <property type="evidence" value="ECO:0007669"/>
    <property type="project" value="TreeGrafter"/>
</dbReference>
<dbReference type="EMBL" id="UINC01005802">
    <property type="protein sequence ID" value="SVA23634.1"/>
    <property type="molecule type" value="Genomic_DNA"/>
</dbReference>
<keyword evidence="1" id="KW-0808">Transferase</keyword>
<name>A0A381U6L8_9ZZZZ</name>
<keyword evidence="3" id="KW-0418">Kinase</keyword>
<accession>A0A381U6L8</accession>
<dbReference type="InterPro" id="IPR000719">
    <property type="entry name" value="Prot_kinase_dom"/>
</dbReference>
<feature type="non-terminal residue" evidence="6">
    <location>
        <position position="1"/>
    </location>
</feature>
<dbReference type="PROSITE" id="PS00108">
    <property type="entry name" value="PROTEIN_KINASE_ST"/>
    <property type="match status" value="1"/>
</dbReference>
<sequence>VSTGRDVVAKIVDPEITAGEFDDEAFIRETAIVASLNHPHVIRVHDYGVQDGKPFVVMDYLRQGDLTHKLAKGLEIDELIRVMNQLSSALDYAHTKDVVHLDVKPGNILFSDQAVAVLSDFGIAEFQCGKNGAAERRTVLGTPEYMSPEQAMGREIDGRTDFYSLGVVFYQMLTGELPYRPDRGGNVALRQARDPVPQLPDQFSALQPIVDGCLAKAPEERFALGEDLRRALAEISMEGIVPK</sequence>
<dbReference type="PANTHER" id="PTHR43289">
    <property type="entry name" value="MITOGEN-ACTIVATED PROTEIN KINASE KINASE KINASE 20-RELATED"/>
    <property type="match status" value="1"/>
</dbReference>
<evidence type="ECO:0000256" key="1">
    <source>
        <dbReference type="ARBA" id="ARBA00022679"/>
    </source>
</evidence>
<evidence type="ECO:0000313" key="6">
    <source>
        <dbReference type="EMBL" id="SVA23634.1"/>
    </source>
</evidence>
<dbReference type="GO" id="GO:0005524">
    <property type="term" value="F:ATP binding"/>
    <property type="evidence" value="ECO:0007669"/>
    <property type="project" value="UniProtKB-KW"/>
</dbReference>
<dbReference type="PIRSF" id="PIRSF000654">
    <property type="entry name" value="Integrin-linked_kinase"/>
    <property type="match status" value="1"/>
</dbReference>
<evidence type="ECO:0000256" key="2">
    <source>
        <dbReference type="ARBA" id="ARBA00022741"/>
    </source>
</evidence>
<evidence type="ECO:0000259" key="5">
    <source>
        <dbReference type="PROSITE" id="PS50011"/>
    </source>
</evidence>
<dbReference type="CDD" id="cd14014">
    <property type="entry name" value="STKc_PknB_like"/>
    <property type="match status" value="1"/>
</dbReference>
<evidence type="ECO:0000256" key="4">
    <source>
        <dbReference type="ARBA" id="ARBA00022840"/>
    </source>
</evidence>
<feature type="domain" description="Protein kinase" evidence="5">
    <location>
        <begin position="1"/>
        <end position="233"/>
    </location>
</feature>
<keyword evidence="2" id="KW-0547">Nucleotide-binding</keyword>
<proteinExistence type="predicted"/>
<dbReference type="InterPro" id="IPR011009">
    <property type="entry name" value="Kinase-like_dom_sf"/>
</dbReference>
<dbReference type="SMART" id="SM00220">
    <property type="entry name" value="S_TKc"/>
    <property type="match status" value="1"/>
</dbReference>
<reference evidence="6" key="1">
    <citation type="submission" date="2018-05" db="EMBL/GenBank/DDBJ databases">
        <authorList>
            <person name="Lanie J.A."/>
            <person name="Ng W.-L."/>
            <person name="Kazmierczak K.M."/>
            <person name="Andrzejewski T.M."/>
            <person name="Davidsen T.M."/>
            <person name="Wayne K.J."/>
            <person name="Tettelin H."/>
            <person name="Glass J.I."/>
            <person name="Rusch D."/>
            <person name="Podicherti R."/>
            <person name="Tsui H.-C.T."/>
            <person name="Winkler M.E."/>
        </authorList>
    </citation>
    <scope>NUCLEOTIDE SEQUENCE</scope>
</reference>
<dbReference type="InterPro" id="IPR008271">
    <property type="entry name" value="Ser/Thr_kinase_AS"/>
</dbReference>
<organism evidence="6">
    <name type="scientific">marine metagenome</name>
    <dbReference type="NCBI Taxonomy" id="408172"/>
    <lineage>
        <taxon>unclassified sequences</taxon>
        <taxon>metagenomes</taxon>
        <taxon>ecological metagenomes</taxon>
    </lineage>
</organism>
<dbReference type="PANTHER" id="PTHR43289:SF34">
    <property type="entry name" value="SERINE_THREONINE-PROTEIN KINASE YBDM-RELATED"/>
    <property type="match status" value="1"/>
</dbReference>
<dbReference type="SUPFAM" id="SSF56112">
    <property type="entry name" value="Protein kinase-like (PK-like)"/>
    <property type="match status" value="1"/>
</dbReference>
<feature type="non-terminal residue" evidence="6">
    <location>
        <position position="243"/>
    </location>
</feature>
<protein>
    <recommendedName>
        <fullName evidence="5">Protein kinase domain-containing protein</fullName>
    </recommendedName>
</protein>
<gene>
    <name evidence="6" type="ORF">METZ01_LOCUS76488</name>
</gene>